<dbReference type="AlphaFoldDB" id="A0AAX4J0G2"/>
<dbReference type="RefSeq" id="XP_062786157.1">
    <property type="nucleotide sequence ID" value="XM_062930106.1"/>
</dbReference>
<feature type="region of interest" description="Disordered" evidence="1">
    <location>
        <begin position="17"/>
        <end position="39"/>
    </location>
</feature>
<protein>
    <submittedName>
        <fullName evidence="2">Uncharacterized protein</fullName>
    </submittedName>
</protein>
<accession>A0AAX4J0G2</accession>
<evidence type="ECO:0000256" key="1">
    <source>
        <dbReference type="SAM" id="MobiDB-lite"/>
    </source>
</evidence>
<reference evidence="3" key="1">
    <citation type="journal article" date="2023" name="bioRxiv">
        <title>Complete genome of the Medicago anthracnose fungus, Colletotrichum destructivum, reveals a mini-chromosome-like region within a core chromosome.</title>
        <authorList>
            <person name="Lapalu N."/>
            <person name="Simon A."/>
            <person name="Lu A."/>
            <person name="Plaumann P.-L."/>
            <person name="Amselem J."/>
            <person name="Pigne S."/>
            <person name="Auger A."/>
            <person name="Koch C."/>
            <person name="Dallery J.-F."/>
            <person name="O'Connell R.J."/>
        </authorList>
    </citation>
    <scope>NUCLEOTIDE SEQUENCE [LARGE SCALE GENOMIC DNA]</scope>
    <source>
        <strain evidence="3">CBS 520.97</strain>
    </source>
</reference>
<evidence type="ECO:0000313" key="2">
    <source>
        <dbReference type="EMBL" id="WQF88936.1"/>
    </source>
</evidence>
<dbReference type="EMBL" id="CP137313">
    <property type="protein sequence ID" value="WQF88936.1"/>
    <property type="molecule type" value="Genomic_DNA"/>
</dbReference>
<proteinExistence type="predicted"/>
<dbReference type="GeneID" id="87950450"/>
<name>A0AAX4J0G2_9PEZI</name>
<dbReference type="KEGG" id="cdet:87950450"/>
<gene>
    <name evidence="2" type="ORF">CDEST_13950</name>
</gene>
<dbReference type="Proteomes" id="UP001322277">
    <property type="component" value="Chromosome 9"/>
</dbReference>
<sequence>MKRSAFPFSRHEKRVTAFGKLSRPPHRPPHKSSVSSGPGRGLFPSFLGDEHFSWTHFRTFVAFFPPLFAHLLGVKRIAQSRCRGGGGGGLLVYSFTLSQLAPPDFPKLPPHF</sequence>
<organism evidence="2 3">
    <name type="scientific">Colletotrichum destructivum</name>
    <dbReference type="NCBI Taxonomy" id="34406"/>
    <lineage>
        <taxon>Eukaryota</taxon>
        <taxon>Fungi</taxon>
        <taxon>Dikarya</taxon>
        <taxon>Ascomycota</taxon>
        <taxon>Pezizomycotina</taxon>
        <taxon>Sordariomycetes</taxon>
        <taxon>Hypocreomycetidae</taxon>
        <taxon>Glomerellales</taxon>
        <taxon>Glomerellaceae</taxon>
        <taxon>Colletotrichum</taxon>
        <taxon>Colletotrichum destructivum species complex</taxon>
    </lineage>
</organism>
<keyword evidence="3" id="KW-1185">Reference proteome</keyword>
<evidence type="ECO:0000313" key="3">
    <source>
        <dbReference type="Proteomes" id="UP001322277"/>
    </source>
</evidence>